<comment type="caution">
    <text evidence="2">The sequence shown here is derived from an EMBL/GenBank/DDBJ whole genome shotgun (WGS) entry which is preliminary data.</text>
</comment>
<feature type="transmembrane region" description="Helical" evidence="1">
    <location>
        <begin position="161"/>
        <end position="186"/>
    </location>
</feature>
<keyword evidence="1" id="KW-1133">Transmembrane helix</keyword>
<dbReference type="Proteomes" id="UP000649617">
    <property type="component" value="Unassembled WGS sequence"/>
</dbReference>
<proteinExistence type="predicted"/>
<feature type="non-terminal residue" evidence="2">
    <location>
        <position position="1"/>
    </location>
</feature>
<keyword evidence="1" id="KW-0812">Transmembrane</keyword>
<name>A0A812T9T9_SYMPI</name>
<evidence type="ECO:0000256" key="1">
    <source>
        <dbReference type="SAM" id="Phobius"/>
    </source>
</evidence>
<gene>
    <name evidence="2" type="ORF">SPIL2461_LOCUS13364</name>
</gene>
<accession>A0A812T9T9</accession>
<reference evidence="2" key="1">
    <citation type="submission" date="2021-02" db="EMBL/GenBank/DDBJ databases">
        <authorList>
            <person name="Dougan E. K."/>
            <person name="Rhodes N."/>
            <person name="Thang M."/>
            <person name="Chan C."/>
        </authorList>
    </citation>
    <scope>NUCLEOTIDE SEQUENCE</scope>
</reference>
<organism evidence="2 3">
    <name type="scientific">Symbiodinium pilosum</name>
    <name type="common">Dinoflagellate</name>
    <dbReference type="NCBI Taxonomy" id="2952"/>
    <lineage>
        <taxon>Eukaryota</taxon>
        <taxon>Sar</taxon>
        <taxon>Alveolata</taxon>
        <taxon>Dinophyceae</taxon>
        <taxon>Suessiales</taxon>
        <taxon>Symbiodiniaceae</taxon>
        <taxon>Symbiodinium</taxon>
    </lineage>
</organism>
<dbReference type="AlphaFoldDB" id="A0A812T9T9"/>
<dbReference type="EMBL" id="CAJNIZ010029021">
    <property type="protein sequence ID" value="CAE7512989.1"/>
    <property type="molecule type" value="Genomic_DNA"/>
</dbReference>
<evidence type="ECO:0000313" key="3">
    <source>
        <dbReference type="Proteomes" id="UP000649617"/>
    </source>
</evidence>
<evidence type="ECO:0000313" key="2">
    <source>
        <dbReference type="EMBL" id="CAE7512989.1"/>
    </source>
</evidence>
<keyword evidence="1" id="KW-0472">Membrane</keyword>
<protein>
    <submittedName>
        <fullName evidence="2">Uncharacterized protein</fullName>
    </submittedName>
</protein>
<keyword evidence="3" id="KW-1185">Reference proteome</keyword>
<sequence length="293" mass="31930">DELEEEAVLVEVEVLAENDDVVLDVGAEELVELVVKLELVLAVVEESEFADVELLEKILDNEVLVDDVLVELIDQPDVEDDVAELLEDVVELVDVVVDGMGELRVVDVAEDVELPVVELDELEDVELKDVSVLLVVEVMLLLLCVHASADDVDVPLELVVVLVGVPMLSLVLLVLVVWTLELVVLVPDVKDEEDELLLLLLVVDVLEEEPLVDVNVLPVVVRNVDEGAVALVVNEVDVDELDVALEDNFGEAVVLGLLVFVRDSVVLVLLTVGTAVDVNVPVEVDDDFVTELL</sequence>